<name>A0A3R5YJ83_9FIRM</name>
<organism evidence="1 2">
    <name type="scientific">Roseburia inulinivorans</name>
    <dbReference type="NCBI Taxonomy" id="360807"/>
    <lineage>
        <taxon>Bacteria</taxon>
        <taxon>Bacillati</taxon>
        <taxon>Bacillota</taxon>
        <taxon>Clostridia</taxon>
        <taxon>Lachnospirales</taxon>
        <taxon>Lachnospiraceae</taxon>
        <taxon>Roseburia</taxon>
    </lineage>
</organism>
<accession>A0A3R5YJ83</accession>
<proteinExistence type="predicted"/>
<dbReference type="EMBL" id="QRUN01000015">
    <property type="protein sequence ID" value="RGR67333.1"/>
    <property type="molecule type" value="Genomic_DNA"/>
</dbReference>
<dbReference type="AlphaFoldDB" id="A0A3R5YJ83"/>
<evidence type="ECO:0000313" key="1">
    <source>
        <dbReference type="EMBL" id="RGR67333.1"/>
    </source>
</evidence>
<gene>
    <name evidence="1" type="ORF">DWY29_11045</name>
</gene>
<reference evidence="1 2" key="1">
    <citation type="submission" date="2018-08" db="EMBL/GenBank/DDBJ databases">
        <title>A genome reference for cultivated species of the human gut microbiota.</title>
        <authorList>
            <person name="Zou Y."/>
            <person name="Xue W."/>
            <person name="Luo G."/>
        </authorList>
    </citation>
    <scope>NUCLEOTIDE SEQUENCE [LARGE SCALE GENOMIC DNA]</scope>
    <source>
        <strain evidence="1 2">AF24-4</strain>
    </source>
</reference>
<sequence>METAVCLSGFVRSRGKRAHKKSFPAKILKTDISTEKPLFLFIHRTDQIVSQETKYLITSEQNVDRML</sequence>
<dbReference type="Proteomes" id="UP000285820">
    <property type="component" value="Unassembled WGS sequence"/>
</dbReference>
<evidence type="ECO:0000313" key="2">
    <source>
        <dbReference type="Proteomes" id="UP000285820"/>
    </source>
</evidence>
<protein>
    <submittedName>
        <fullName evidence="1">Uncharacterized protein</fullName>
    </submittedName>
</protein>
<comment type="caution">
    <text evidence="1">The sequence shown here is derived from an EMBL/GenBank/DDBJ whole genome shotgun (WGS) entry which is preliminary data.</text>
</comment>